<gene>
    <name evidence="4" type="primary">LOC106461050</name>
</gene>
<feature type="compositionally biased region" description="Basic and acidic residues" evidence="1">
    <location>
        <begin position="400"/>
        <end position="422"/>
    </location>
</feature>
<feature type="compositionally biased region" description="Basic and acidic residues" evidence="1">
    <location>
        <begin position="489"/>
        <end position="525"/>
    </location>
</feature>
<feature type="compositionally biased region" description="Basic and acidic residues" evidence="1">
    <location>
        <begin position="1130"/>
        <end position="1140"/>
    </location>
</feature>
<feature type="compositionally biased region" description="Basic and acidic residues" evidence="1">
    <location>
        <begin position="452"/>
        <end position="477"/>
    </location>
</feature>
<feature type="region of interest" description="Disordered" evidence="1">
    <location>
        <begin position="295"/>
        <end position="655"/>
    </location>
</feature>
<proteinExistence type="predicted"/>
<keyword evidence="3" id="KW-1185">Reference proteome</keyword>
<sequence>MFQNWQHWGPNQLPMGGGGVGGFVQGPMASSGPIQGGPGFPGQFGLQPNMMQQQWNWQAPGPAEQWGGMGMNMGAGAVQTMAMQNQNLGGPVTVMSTLADQTVGPEPLPPGIEQREVPLDETKMNGPNPLDDMERERLQRLRAEAEAWQAQPMMQTTSSGWPNQVSGTWQHGMVPWQQQGMWPQGGMWPQRNFSQQLGTWPTQPNQGLWSAEAMQEATQIHVNEELKLMELDPEEQEFEREFLEWQREFENWKEQNKNHPDKEAFARYEEQWQEWKKQLLERRDQMRQMKAQKLEINKAEKNKQKSEIEQSTTVKENNQGAKTEQEKNEKISTEVNLTEKKPQSADHKTMLQKQIQEKIAQLKKEEEEWKNRKMLGPLAPPLSKSPGRSESEKSNVASESFKDKKGSSREKRDDTEKKENHESGSLQISSQSDISSEKDNEKLKESSSQNEKNSKASDENVKNAVEELKAKGQENHLKSLANLRTASSPEKEITQKKHDEDKSGRKVLEEKDSFGRSVEMRERMKSRGRNLRRGGEDDDDERDPEKQLSPRRNEKRRSRSRERRRSRSRSRERDRYRDYHRYSRDHSRDRHRPRSRERSRSRERDRYREREHSRDRPRHHSKESDRFRDKLRDRSKEKDRVLEGKREENGDRYKEDQDMRRLLPFGVDERFEKGYPSSDSEFYIKRSEYLERCKYEEFNRFPWFREENRFYSREGIDMSSRLPPPSLPTGMFFSTKTIEYGHQRAATVVGEDFAEKFGSIRASSIGQSSVFGKVESFDYGHQHTPTPVKSEPTSSSEHILGMRMQQKDWSPLKNLNANREFSRLPQVSAEQNIPGLDIKNISHQSLTPVFRDDNRGHSNIKTWNSSTKVQEEEKPTVLELEKSVQSSKRVKENFTFPAYGPESVKFDENLISKTTPPVEKKTETVRIEDLLSPPGRLQRPKHIVIILRGPPGSGKTYVAKLIKDKEIENGGSAPRILCLDDYFMVETEKLVKDPDTGKRIRKKEFEYDYEPEMEEAYSLSLLKSFKKTVDDRFFPVIIVDAVNSRVKQFENYWTYAKQKGFQVYVAEMECMDPSICHKRNIHKRSQEDIQKMVSHWESTPTNYILVDIRSLLQDAAITEVEMEDFVPEEENTKNENKQRSDDDDDEEEDLPVHVPSRWEKMESTEEKLDRLDGLRVGKKKHSSLEEYLQLPDDYEQRESRPGQKRVRWADIEERKTQERMRAIGFVVGQTDWQKMTDPSHAERALTRTKYI</sequence>
<dbReference type="Pfam" id="PF26583">
    <property type="entry name" value="Spectrin_YLPM1"/>
    <property type="match status" value="1"/>
</dbReference>
<dbReference type="Gene3D" id="3.40.50.300">
    <property type="entry name" value="P-loop containing nucleotide triphosphate hydrolases"/>
    <property type="match status" value="1"/>
</dbReference>
<feature type="domain" description="YLPM1-like spectrin repeat" evidence="2">
    <location>
        <begin position="213"/>
        <end position="301"/>
    </location>
</feature>
<dbReference type="PANTHER" id="PTHR13413:SF0">
    <property type="entry name" value="YLP MOTIF-CONTAINING PROTEIN 1"/>
    <property type="match status" value="1"/>
</dbReference>
<feature type="compositionally biased region" description="Basic residues" evidence="1">
    <location>
        <begin position="553"/>
        <end position="568"/>
    </location>
</feature>
<feature type="compositionally biased region" description="Basic and acidic residues" evidence="1">
    <location>
        <begin position="1156"/>
        <end position="1165"/>
    </location>
</feature>
<name>A0ABM1B7C8_LIMPO</name>
<dbReference type="Proteomes" id="UP000694941">
    <property type="component" value="Unplaced"/>
</dbReference>
<feature type="compositionally biased region" description="Basic and acidic residues" evidence="1">
    <location>
        <begin position="596"/>
        <end position="614"/>
    </location>
</feature>
<evidence type="ECO:0000313" key="4">
    <source>
        <dbReference type="RefSeq" id="XP_013776289.2"/>
    </source>
</evidence>
<dbReference type="InterPro" id="IPR027417">
    <property type="entry name" value="P-loop_NTPase"/>
</dbReference>
<evidence type="ECO:0000256" key="1">
    <source>
        <dbReference type="SAM" id="MobiDB-lite"/>
    </source>
</evidence>
<dbReference type="PANTHER" id="PTHR13413">
    <property type="entry name" value="YLP MOTIF CONTAINING PROTEIN NUCLEAR PROTEIN ZAP"/>
    <property type="match status" value="1"/>
</dbReference>
<feature type="region of interest" description="Disordered" evidence="1">
    <location>
        <begin position="1122"/>
        <end position="1165"/>
    </location>
</feature>
<dbReference type="InterPro" id="IPR026314">
    <property type="entry name" value="YLP_motif_con_p1"/>
</dbReference>
<dbReference type="SUPFAM" id="SSF52540">
    <property type="entry name" value="P-loop containing nucleoside triphosphate hydrolases"/>
    <property type="match status" value="1"/>
</dbReference>
<feature type="compositionally biased region" description="Basic and acidic residues" evidence="1">
    <location>
        <begin position="435"/>
        <end position="445"/>
    </location>
</feature>
<reference evidence="4" key="1">
    <citation type="submission" date="2025-08" db="UniProtKB">
        <authorList>
            <consortium name="RefSeq"/>
        </authorList>
    </citation>
    <scope>IDENTIFICATION</scope>
    <source>
        <tissue evidence="4">Muscle</tissue>
    </source>
</reference>
<feature type="compositionally biased region" description="Basic and acidic residues" evidence="1">
    <location>
        <begin position="295"/>
        <end position="308"/>
    </location>
</feature>
<feature type="compositionally biased region" description="Polar residues" evidence="1">
    <location>
        <begin position="309"/>
        <end position="322"/>
    </location>
</feature>
<dbReference type="GeneID" id="106461050"/>
<protein>
    <submittedName>
        <fullName evidence="4">YLP motif-containing protein 1-like isoform X1</fullName>
    </submittedName>
</protein>
<dbReference type="InterPro" id="IPR058903">
    <property type="entry name" value="Spectrin_YLPM1-like"/>
</dbReference>
<evidence type="ECO:0000313" key="3">
    <source>
        <dbReference type="Proteomes" id="UP000694941"/>
    </source>
</evidence>
<feature type="compositionally biased region" description="Basic and acidic residues" evidence="1">
    <location>
        <begin position="323"/>
        <end position="349"/>
    </location>
</feature>
<feature type="compositionally biased region" description="Low complexity" evidence="1">
    <location>
        <begin position="423"/>
        <end position="434"/>
    </location>
</feature>
<evidence type="ECO:0000259" key="2">
    <source>
        <dbReference type="Pfam" id="PF26583"/>
    </source>
</evidence>
<organism evidence="3 4">
    <name type="scientific">Limulus polyphemus</name>
    <name type="common">Atlantic horseshoe crab</name>
    <dbReference type="NCBI Taxonomy" id="6850"/>
    <lineage>
        <taxon>Eukaryota</taxon>
        <taxon>Metazoa</taxon>
        <taxon>Ecdysozoa</taxon>
        <taxon>Arthropoda</taxon>
        <taxon>Chelicerata</taxon>
        <taxon>Merostomata</taxon>
        <taxon>Xiphosura</taxon>
        <taxon>Limulidae</taxon>
        <taxon>Limulus</taxon>
    </lineage>
</organism>
<accession>A0ABM1B7C8</accession>
<dbReference type="RefSeq" id="XP_013776289.2">
    <property type="nucleotide sequence ID" value="XM_013920835.2"/>
</dbReference>
<feature type="compositionally biased region" description="Basic and acidic residues" evidence="1">
    <location>
        <begin position="360"/>
        <end position="371"/>
    </location>
</feature>
<feature type="compositionally biased region" description="Basic and acidic residues" evidence="1">
    <location>
        <begin position="622"/>
        <end position="655"/>
    </location>
</feature>
<feature type="compositionally biased region" description="Basic and acidic residues" evidence="1">
    <location>
        <begin position="543"/>
        <end position="552"/>
    </location>
</feature>
<feature type="compositionally biased region" description="Basic and acidic residues" evidence="1">
    <location>
        <begin position="569"/>
        <end position="588"/>
    </location>
</feature>